<evidence type="ECO:0000256" key="8">
    <source>
        <dbReference type="ARBA" id="ARBA00022842"/>
    </source>
</evidence>
<reference evidence="14 15" key="1">
    <citation type="submission" date="2014-03" db="EMBL/GenBank/DDBJ databases">
        <title>Genomics of Bifidobacteria.</title>
        <authorList>
            <person name="Ventura M."/>
            <person name="Milani C."/>
            <person name="Lugli G.A."/>
        </authorList>
    </citation>
    <scope>NUCLEOTIDE SEQUENCE [LARGE SCALE GENOMIC DNA]</scope>
    <source>
        <strain evidence="14 15">LMG 10738</strain>
    </source>
</reference>
<evidence type="ECO:0000256" key="4">
    <source>
        <dbReference type="ARBA" id="ARBA00022705"/>
    </source>
</evidence>
<protein>
    <recommendedName>
        <fullName evidence="11">8-oxo-dGTP diphosphatase</fullName>
        <ecNumber evidence="11">3.6.1.55</ecNumber>
    </recommendedName>
</protein>
<sequence length="159" mass="17911">MADSVRSVKSIRVVGAAIVNAEGQVLCVQRGQGKSLAGYWEFPGGKIEDGETPRRALRREIHEELGCDVLVGDEVCTAGYLYDFGRVELAVFLCRMRADHPRRSEHAQLKWVRPERMPALNWAPVDRDAVRAISRMQFAGEWQASVHGEVRTRYGLVFL</sequence>
<dbReference type="SUPFAM" id="SSF55811">
    <property type="entry name" value="Nudix"/>
    <property type="match status" value="1"/>
</dbReference>
<dbReference type="EMBL" id="JGYV01000004">
    <property type="protein sequence ID" value="KFI64549.1"/>
    <property type="molecule type" value="Genomic_DNA"/>
</dbReference>
<evidence type="ECO:0000256" key="3">
    <source>
        <dbReference type="ARBA" id="ARBA00022457"/>
    </source>
</evidence>
<dbReference type="InterPro" id="IPR015797">
    <property type="entry name" value="NUDIX_hydrolase-like_dom_sf"/>
</dbReference>
<organism evidence="14 15">
    <name type="scientific">Bifidobacterium cuniculi</name>
    <dbReference type="NCBI Taxonomy" id="1688"/>
    <lineage>
        <taxon>Bacteria</taxon>
        <taxon>Bacillati</taxon>
        <taxon>Actinomycetota</taxon>
        <taxon>Actinomycetes</taxon>
        <taxon>Bifidobacteriales</taxon>
        <taxon>Bifidobacteriaceae</taxon>
        <taxon>Bifidobacterium</taxon>
    </lineage>
</organism>
<name>A0A087B0J9_9BIFI</name>
<evidence type="ECO:0000256" key="2">
    <source>
        <dbReference type="ARBA" id="ARBA00005582"/>
    </source>
</evidence>
<evidence type="ECO:0000256" key="10">
    <source>
        <dbReference type="ARBA" id="ARBA00035861"/>
    </source>
</evidence>
<evidence type="ECO:0000256" key="9">
    <source>
        <dbReference type="ARBA" id="ARBA00023204"/>
    </source>
</evidence>
<dbReference type="InterPro" id="IPR020476">
    <property type="entry name" value="Nudix_hydrolase"/>
</dbReference>
<feature type="domain" description="Nudix hydrolase" evidence="13">
    <location>
        <begin position="9"/>
        <end position="134"/>
    </location>
</feature>
<dbReference type="GO" id="GO:0044716">
    <property type="term" value="F:8-oxo-GDP phosphatase activity"/>
    <property type="evidence" value="ECO:0007669"/>
    <property type="project" value="TreeGrafter"/>
</dbReference>
<dbReference type="InterPro" id="IPR000086">
    <property type="entry name" value="NUDIX_hydrolase_dom"/>
</dbReference>
<comment type="caution">
    <text evidence="14">The sequence shown here is derived from an EMBL/GenBank/DDBJ whole genome shotgun (WGS) entry which is preliminary data.</text>
</comment>
<keyword evidence="8" id="KW-0460">Magnesium</keyword>
<dbReference type="PROSITE" id="PS51462">
    <property type="entry name" value="NUDIX"/>
    <property type="match status" value="1"/>
</dbReference>
<dbReference type="Pfam" id="PF00293">
    <property type="entry name" value="NUDIX"/>
    <property type="match status" value="1"/>
</dbReference>
<dbReference type="AlphaFoldDB" id="A0A087B0J9"/>
<dbReference type="Gene3D" id="3.90.79.10">
    <property type="entry name" value="Nucleoside Triphosphate Pyrophosphohydrolase"/>
    <property type="match status" value="1"/>
</dbReference>
<evidence type="ECO:0000256" key="1">
    <source>
        <dbReference type="ARBA" id="ARBA00001946"/>
    </source>
</evidence>
<gene>
    <name evidence="14" type="ORF">BCUN_1999</name>
</gene>
<dbReference type="EC" id="3.6.1.55" evidence="11"/>
<dbReference type="GO" id="GO:0044715">
    <property type="term" value="F:8-oxo-dGDP phosphatase activity"/>
    <property type="evidence" value="ECO:0007669"/>
    <property type="project" value="TreeGrafter"/>
</dbReference>
<dbReference type="PANTHER" id="PTHR47707:SF1">
    <property type="entry name" value="NUDIX HYDROLASE FAMILY PROTEIN"/>
    <property type="match status" value="1"/>
</dbReference>
<accession>A0A087B0J9</accession>
<evidence type="ECO:0000256" key="11">
    <source>
        <dbReference type="ARBA" id="ARBA00038905"/>
    </source>
</evidence>
<dbReference type="RefSeq" id="WP_051920724.1">
    <property type="nucleotide sequence ID" value="NZ_JGYV01000004.1"/>
</dbReference>
<keyword evidence="4" id="KW-0235">DNA replication</keyword>
<dbReference type="GO" id="GO:0006281">
    <property type="term" value="P:DNA repair"/>
    <property type="evidence" value="ECO:0007669"/>
    <property type="project" value="UniProtKB-KW"/>
</dbReference>
<dbReference type="GO" id="GO:0006260">
    <property type="term" value="P:DNA replication"/>
    <property type="evidence" value="ECO:0007669"/>
    <property type="project" value="UniProtKB-KW"/>
</dbReference>
<dbReference type="InterPro" id="IPR020084">
    <property type="entry name" value="NUDIX_hydrolase_CS"/>
</dbReference>
<keyword evidence="3" id="KW-0515">Mutator protein</keyword>
<keyword evidence="9" id="KW-0234">DNA repair</keyword>
<dbReference type="STRING" id="1688.BCUN_1999"/>
<comment type="cofactor">
    <cofactor evidence="1">
        <name>Mg(2+)</name>
        <dbReference type="ChEBI" id="CHEBI:18420"/>
    </cofactor>
</comment>
<evidence type="ECO:0000256" key="7">
    <source>
        <dbReference type="ARBA" id="ARBA00022801"/>
    </source>
</evidence>
<comment type="catalytic activity">
    <reaction evidence="10">
        <text>8-oxo-dGTP + H2O = 8-oxo-dGMP + diphosphate + H(+)</text>
        <dbReference type="Rhea" id="RHEA:31575"/>
        <dbReference type="ChEBI" id="CHEBI:15377"/>
        <dbReference type="ChEBI" id="CHEBI:15378"/>
        <dbReference type="ChEBI" id="CHEBI:33019"/>
        <dbReference type="ChEBI" id="CHEBI:63224"/>
        <dbReference type="ChEBI" id="CHEBI:77896"/>
        <dbReference type="EC" id="3.6.1.55"/>
    </reaction>
</comment>
<keyword evidence="15" id="KW-1185">Reference proteome</keyword>
<evidence type="ECO:0000256" key="5">
    <source>
        <dbReference type="ARBA" id="ARBA00022723"/>
    </source>
</evidence>
<dbReference type="CDD" id="cd03425">
    <property type="entry name" value="NUDIX_MutT_NudA_like"/>
    <property type="match status" value="1"/>
</dbReference>
<dbReference type="Proteomes" id="UP000029067">
    <property type="component" value="Unassembled WGS sequence"/>
</dbReference>
<evidence type="ECO:0000313" key="14">
    <source>
        <dbReference type="EMBL" id="KFI64549.1"/>
    </source>
</evidence>
<dbReference type="GO" id="GO:0035539">
    <property type="term" value="F:8-oxo-7,8-dihydrodeoxyguanosine triphosphate pyrophosphatase activity"/>
    <property type="evidence" value="ECO:0007669"/>
    <property type="project" value="UniProtKB-EC"/>
</dbReference>
<dbReference type="PANTHER" id="PTHR47707">
    <property type="entry name" value="8-OXO-DGTP DIPHOSPHATASE"/>
    <property type="match status" value="1"/>
</dbReference>
<dbReference type="GO" id="GO:0008413">
    <property type="term" value="F:8-oxo-7,8-dihydroguanosine triphosphate pyrophosphatase activity"/>
    <property type="evidence" value="ECO:0007669"/>
    <property type="project" value="TreeGrafter"/>
</dbReference>
<keyword evidence="7 12" id="KW-0378">Hydrolase</keyword>
<dbReference type="GO" id="GO:0046872">
    <property type="term" value="F:metal ion binding"/>
    <property type="evidence" value="ECO:0007669"/>
    <property type="project" value="UniProtKB-KW"/>
</dbReference>
<evidence type="ECO:0000256" key="12">
    <source>
        <dbReference type="RuleBase" id="RU003476"/>
    </source>
</evidence>
<keyword evidence="5" id="KW-0479">Metal-binding</keyword>
<comment type="similarity">
    <text evidence="2 12">Belongs to the Nudix hydrolase family.</text>
</comment>
<dbReference type="eggNOG" id="COG0494">
    <property type="taxonomic scope" value="Bacteria"/>
</dbReference>
<dbReference type="InterPro" id="IPR047127">
    <property type="entry name" value="MutT-like"/>
</dbReference>
<dbReference type="PRINTS" id="PR00502">
    <property type="entry name" value="NUDIXFAMILY"/>
</dbReference>
<evidence type="ECO:0000313" key="15">
    <source>
        <dbReference type="Proteomes" id="UP000029067"/>
    </source>
</evidence>
<dbReference type="PROSITE" id="PS00893">
    <property type="entry name" value="NUDIX_BOX"/>
    <property type="match status" value="1"/>
</dbReference>
<evidence type="ECO:0000259" key="13">
    <source>
        <dbReference type="PROSITE" id="PS51462"/>
    </source>
</evidence>
<keyword evidence="6" id="KW-0227">DNA damage</keyword>
<proteinExistence type="inferred from homology"/>
<evidence type="ECO:0000256" key="6">
    <source>
        <dbReference type="ARBA" id="ARBA00022763"/>
    </source>
</evidence>
<dbReference type="OrthoDB" id="9804442at2"/>